<evidence type="ECO:0000259" key="1">
    <source>
        <dbReference type="Pfam" id="PF06985"/>
    </source>
</evidence>
<accession>A0A9P4NVN6</accession>
<proteinExistence type="predicted"/>
<reference evidence="2" key="1">
    <citation type="journal article" date="2020" name="Stud. Mycol.">
        <title>101 Dothideomycetes genomes: a test case for predicting lifestyles and emergence of pathogens.</title>
        <authorList>
            <person name="Haridas S."/>
            <person name="Albert R."/>
            <person name="Binder M."/>
            <person name="Bloem J."/>
            <person name="Labutti K."/>
            <person name="Salamov A."/>
            <person name="Andreopoulos B."/>
            <person name="Baker S."/>
            <person name="Barry K."/>
            <person name="Bills G."/>
            <person name="Bluhm B."/>
            <person name="Cannon C."/>
            <person name="Castanera R."/>
            <person name="Culley D."/>
            <person name="Daum C."/>
            <person name="Ezra D."/>
            <person name="Gonzalez J."/>
            <person name="Henrissat B."/>
            <person name="Kuo A."/>
            <person name="Liang C."/>
            <person name="Lipzen A."/>
            <person name="Lutzoni F."/>
            <person name="Magnuson J."/>
            <person name="Mondo S."/>
            <person name="Nolan M."/>
            <person name="Ohm R."/>
            <person name="Pangilinan J."/>
            <person name="Park H.-J."/>
            <person name="Ramirez L."/>
            <person name="Alfaro M."/>
            <person name="Sun H."/>
            <person name="Tritt A."/>
            <person name="Yoshinaga Y."/>
            <person name="Zwiers L.-H."/>
            <person name="Turgeon B."/>
            <person name="Goodwin S."/>
            <person name="Spatafora J."/>
            <person name="Crous P."/>
            <person name="Grigoriev I."/>
        </authorList>
    </citation>
    <scope>NUCLEOTIDE SEQUENCE</scope>
    <source>
        <strain evidence="2">CBS 130266</strain>
    </source>
</reference>
<dbReference type="InterPro" id="IPR010730">
    <property type="entry name" value="HET"/>
</dbReference>
<sequence>MVDGVLTTATMDVLPTWPSSEPLVEPSQLQYHSLEEQGEIRLFQIHKSDSYDARTCGTLIKTNLEADYSKRLKFTALSYEWASDNSNHLITVNGPSFLVRSNLHNFLLRYRQATGPSSSRHKNVWYRYTNPSSEYDVEYLWIDQICIDQSSNTERSEQVQLMSTIYTKAEYVISWLGAEPDVARYLECANSMVSSCSTSRDLPLHNRLEVWAHKFVSLRYWKRLWIHQEVLLGKTNLMFMAGEVVASRYQLTNLHVYHRTRAELFVERPWPPLLIDMLMYDESSWNWSGNLHLYHVVCTFSPNDCQDPRDKGYGLLGLVEEVERLKVDYSLSARDLFYKTVAKLLEIGILDISEKYTDCDGKGRASSRMDYLRQAEEMRRNLEFLANSMG</sequence>
<keyword evidence="3" id="KW-1185">Reference proteome</keyword>
<comment type="caution">
    <text evidence="2">The sequence shown here is derived from an EMBL/GenBank/DDBJ whole genome shotgun (WGS) entry which is preliminary data.</text>
</comment>
<dbReference type="InterPro" id="IPR052895">
    <property type="entry name" value="HetReg/Transcr_Mod"/>
</dbReference>
<dbReference type="OrthoDB" id="194358at2759"/>
<dbReference type="Proteomes" id="UP000800235">
    <property type="component" value="Unassembled WGS sequence"/>
</dbReference>
<dbReference type="AlphaFoldDB" id="A0A9P4NVN6"/>
<dbReference type="EMBL" id="MU007025">
    <property type="protein sequence ID" value="KAF2432567.1"/>
    <property type="molecule type" value="Genomic_DNA"/>
</dbReference>
<dbReference type="Pfam" id="PF06985">
    <property type="entry name" value="HET"/>
    <property type="match status" value="1"/>
</dbReference>
<evidence type="ECO:0000313" key="2">
    <source>
        <dbReference type="EMBL" id="KAF2432567.1"/>
    </source>
</evidence>
<gene>
    <name evidence="2" type="ORF">EJ08DRAFT_122024</name>
</gene>
<dbReference type="PANTHER" id="PTHR24148:SF73">
    <property type="entry name" value="HET DOMAIN PROTEIN (AFU_ORTHOLOGUE AFUA_8G01020)"/>
    <property type="match status" value="1"/>
</dbReference>
<dbReference type="PANTHER" id="PTHR24148">
    <property type="entry name" value="ANKYRIN REPEAT DOMAIN-CONTAINING PROTEIN 39 HOMOLOG-RELATED"/>
    <property type="match status" value="1"/>
</dbReference>
<protein>
    <submittedName>
        <fullName evidence="2">HET-domain-containing protein</fullName>
    </submittedName>
</protein>
<organism evidence="2 3">
    <name type="scientific">Tothia fuscella</name>
    <dbReference type="NCBI Taxonomy" id="1048955"/>
    <lineage>
        <taxon>Eukaryota</taxon>
        <taxon>Fungi</taxon>
        <taxon>Dikarya</taxon>
        <taxon>Ascomycota</taxon>
        <taxon>Pezizomycotina</taxon>
        <taxon>Dothideomycetes</taxon>
        <taxon>Pleosporomycetidae</taxon>
        <taxon>Venturiales</taxon>
        <taxon>Cylindrosympodiaceae</taxon>
        <taxon>Tothia</taxon>
    </lineage>
</organism>
<evidence type="ECO:0000313" key="3">
    <source>
        <dbReference type="Proteomes" id="UP000800235"/>
    </source>
</evidence>
<feature type="domain" description="Heterokaryon incompatibility" evidence="1">
    <location>
        <begin position="74"/>
        <end position="229"/>
    </location>
</feature>
<name>A0A9P4NVN6_9PEZI</name>